<organism evidence="1">
    <name type="scientific">Blastocystis hominis</name>
    <dbReference type="NCBI Taxonomy" id="12968"/>
    <lineage>
        <taxon>Eukaryota</taxon>
        <taxon>Sar</taxon>
        <taxon>Stramenopiles</taxon>
        <taxon>Bigyra</taxon>
        <taxon>Opalozoa</taxon>
        <taxon>Opalinata</taxon>
        <taxon>Blastocystidae</taxon>
        <taxon>Blastocystis</taxon>
    </lineage>
</organism>
<accession>D8M556</accession>
<dbReference type="RefSeq" id="XP_012897255.1">
    <property type="nucleotide sequence ID" value="XM_013041801.1"/>
</dbReference>
<dbReference type="EMBL" id="FN668656">
    <property type="protein sequence ID" value="CBK23207.2"/>
    <property type="molecule type" value="Genomic_DNA"/>
</dbReference>
<protein>
    <submittedName>
        <fullName evidence="1">Uncharacterized protein</fullName>
    </submittedName>
</protein>
<proteinExistence type="predicted"/>
<name>D8M556_BLAHO</name>
<dbReference type="OrthoDB" id="275457at2759"/>
<keyword evidence="2" id="KW-1185">Reference proteome</keyword>
<evidence type="ECO:0000313" key="2">
    <source>
        <dbReference type="Proteomes" id="UP000008312"/>
    </source>
</evidence>
<dbReference type="Proteomes" id="UP000008312">
    <property type="component" value="Unassembled WGS sequence"/>
</dbReference>
<dbReference type="GeneID" id="24922708"/>
<evidence type="ECO:0000313" key="1">
    <source>
        <dbReference type="EMBL" id="CBK23207.2"/>
    </source>
</evidence>
<dbReference type="AlphaFoldDB" id="D8M556"/>
<dbReference type="InParanoid" id="D8M556"/>
<reference evidence="1" key="1">
    <citation type="submission" date="2010-02" db="EMBL/GenBank/DDBJ databases">
        <title>Sequencing and annotation of the Blastocystis hominis genome.</title>
        <authorList>
            <person name="Wincker P."/>
        </authorList>
    </citation>
    <scope>NUCLEOTIDE SEQUENCE</scope>
    <source>
        <strain evidence="1">Singapore isolate B</strain>
    </source>
</reference>
<gene>
    <name evidence="1" type="ORF">GSBLH_T00006584001</name>
</gene>
<sequence length="142" mass="16324">MCRLRNDRLLTWIGSQLHIYPWLININGKSSYNQPVWMGDVAATIRKYCMTPDAFAGKTIKLAGPEVISWADLKTVVRSTKLHRTPTTLARWFAFLLEVGTKPYLSRSEMELRVTDTILDLNTECIVFKDLGIAPHNWESKR</sequence>